<dbReference type="PROSITE" id="PS00063">
    <property type="entry name" value="ALDOKETO_REDUCTASE_3"/>
    <property type="match status" value="1"/>
</dbReference>
<dbReference type="PANTHER" id="PTHR43827">
    <property type="entry name" value="2,5-DIKETO-D-GLUCONIC ACID REDUCTASE"/>
    <property type="match status" value="1"/>
</dbReference>
<feature type="active site" description="Proton donor" evidence="3">
    <location>
        <position position="70"/>
    </location>
</feature>
<accession>A0A061HCY0</accession>
<name>A0A061HCY0_9BASI</name>
<dbReference type="PRINTS" id="PR00069">
    <property type="entry name" value="ALDKETRDTASE"/>
</dbReference>
<evidence type="ECO:0000256" key="4">
    <source>
        <dbReference type="PIRSR" id="PIRSR000097-2"/>
    </source>
</evidence>
<comment type="similarity">
    <text evidence="1">Belongs to the aldo/keto reductase family.</text>
</comment>
<reference evidence="7 8" key="1">
    <citation type="journal article" date="2013" name="Plant Cell">
        <title>The transition from a phytopathogenic smut ancestor to an anamorphic biocontrol agent deciphered by comparative whole-genome analysis.</title>
        <authorList>
            <person name="Lefebvre F."/>
            <person name="Joly D.L."/>
            <person name="Labbe C."/>
            <person name="Teichmann B."/>
            <person name="Linning R."/>
            <person name="Belzile F."/>
            <person name="Bakkeren G."/>
            <person name="Belanger R.R."/>
        </authorList>
    </citation>
    <scope>NUCLEOTIDE SEQUENCE [LARGE SCALE GENOMIC DNA]</scope>
    <source>
        <strain evidence="7 8">PF-1</strain>
    </source>
</reference>
<dbReference type="eggNOG" id="KOG1577">
    <property type="taxonomic scope" value="Eukaryota"/>
</dbReference>
<evidence type="ECO:0000313" key="7">
    <source>
        <dbReference type="EMBL" id="EPQ29895.1"/>
    </source>
</evidence>
<evidence type="ECO:0000259" key="6">
    <source>
        <dbReference type="Pfam" id="PF00248"/>
    </source>
</evidence>
<dbReference type="OrthoDB" id="416253at2759"/>
<dbReference type="GeneID" id="19316687"/>
<dbReference type="GO" id="GO:0016491">
    <property type="term" value="F:oxidoreductase activity"/>
    <property type="evidence" value="ECO:0007669"/>
    <property type="project" value="UniProtKB-KW"/>
</dbReference>
<dbReference type="PROSITE" id="PS00798">
    <property type="entry name" value="ALDOKETO_REDUCTASE_1"/>
    <property type="match status" value="1"/>
</dbReference>
<evidence type="ECO:0000313" key="8">
    <source>
        <dbReference type="Proteomes" id="UP000053664"/>
    </source>
</evidence>
<dbReference type="Pfam" id="PF00248">
    <property type="entry name" value="Aldo_ket_red"/>
    <property type="match status" value="1"/>
</dbReference>
<keyword evidence="2" id="KW-0560">Oxidoreductase</keyword>
<dbReference type="EMBL" id="KE361629">
    <property type="protein sequence ID" value="EPQ29895.1"/>
    <property type="molecule type" value="Genomic_DNA"/>
</dbReference>
<dbReference type="KEGG" id="pfp:PFL1_02568"/>
<gene>
    <name evidence="7" type="ORF">PFL1_02568</name>
</gene>
<dbReference type="FunFam" id="3.20.20.100:FF:000015">
    <property type="entry name" value="Oxidoreductase, aldo/keto reductase family"/>
    <property type="match status" value="1"/>
</dbReference>
<dbReference type="InterPro" id="IPR036812">
    <property type="entry name" value="NAD(P)_OxRdtase_dom_sf"/>
</dbReference>
<dbReference type="PIRSF" id="PIRSF000097">
    <property type="entry name" value="AKR"/>
    <property type="match status" value="1"/>
</dbReference>
<evidence type="ECO:0000256" key="1">
    <source>
        <dbReference type="ARBA" id="ARBA00007905"/>
    </source>
</evidence>
<dbReference type="InterPro" id="IPR023210">
    <property type="entry name" value="NADP_OxRdtase_dom"/>
</dbReference>
<sequence length="299" mass="32858">MLASLRSSLTRTLPAMSKLNLESAFALKGSSLKMPVLGFGVYNSPADVTKASVLAALRAGYRHIDCAQYYENEQQVGEAVREWIAKDGGKREQVFFTTKILSPASSEDETLKSLRQSVDKANLDGYVDCFLIHTPTSGTEGRKHLWNALKKLRDEGKAKVIGVSNYGVKHLEEMVAAGETPAINQIEIHPWCQQKPIVDFCQKHGIVLQAYCPIVRGAYAGDPLLNELADKYKVSWAQVLLRWSLQKGYSPLPKSDTPSRIVSNADLYSFELEQADVDRLDQCDKGAAGAVGPNPVECA</sequence>
<dbReference type="InterPro" id="IPR020471">
    <property type="entry name" value="AKR"/>
</dbReference>
<feature type="domain" description="NADP-dependent oxidoreductase" evidence="6">
    <location>
        <begin position="43"/>
        <end position="284"/>
    </location>
</feature>
<dbReference type="Gene3D" id="3.20.20.100">
    <property type="entry name" value="NADP-dependent oxidoreductase domain"/>
    <property type="match status" value="1"/>
</dbReference>
<feature type="binding site" evidence="4">
    <location>
        <position position="133"/>
    </location>
    <ligand>
        <name>substrate</name>
    </ligand>
</feature>
<dbReference type="PROSITE" id="PS00062">
    <property type="entry name" value="ALDOKETO_REDUCTASE_2"/>
    <property type="match status" value="1"/>
</dbReference>
<dbReference type="PANTHER" id="PTHR43827:SF13">
    <property type="entry name" value="ALDO_KETO REDUCTASE FAMILY PROTEIN"/>
    <property type="match status" value="1"/>
</dbReference>
<dbReference type="CDD" id="cd19071">
    <property type="entry name" value="AKR_AKR1-5-like"/>
    <property type="match status" value="1"/>
</dbReference>
<dbReference type="InterPro" id="IPR018170">
    <property type="entry name" value="Aldo/ket_reductase_CS"/>
</dbReference>
<dbReference type="Proteomes" id="UP000053664">
    <property type="component" value="Unassembled WGS sequence"/>
</dbReference>
<evidence type="ECO:0000256" key="3">
    <source>
        <dbReference type="PIRSR" id="PIRSR000097-1"/>
    </source>
</evidence>
<dbReference type="AlphaFoldDB" id="A0A061HCY0"/>
<evidence type="ECO:0000256" key="5">
    <source>
        <dbReference type="PIRSR" id="PIRSR000097-3"/>
    </source>
</evidence>
<proteinExistence type="inferred from homology"/>
<feature type="site" description="Lowers pKa of active site Tyr" evidence="5">
    <location>
        <position position="99"/>
    </location>
</feature>
<dbReference type="RefSeq" id="XP_007878275.1">
    <property type="nucleotide sequence ID" value="XM_007880084.1"/>
</dbReference>
<protein>
    <recommendedName>
        <fullName evidence="6">NADP-dependent oxidoreductase domain-containing protein</fullName>
    </recommendedName>
</protein>
<dbReference type="HOGENOM" id="CLU_023205_0_1_1"/>
<dbReference type="SUPFAM" id="SSF51430">
    <property type="entry name" value="NAD(P)-linked oxidoreductase"/>
    <property type="match status" value="1"/>
</dbReference>
<evidence type="ECO:0000256" key="2">
    <source>
        <dbReference type="ARBA" id="ARBA00023002"/>
    </source>
</evidence>
<organism evidence="7 8">
    <name type="scientific">Pseudozyma flocculosa PF-1</name>
    <dbReference type="NCBI Taxonomy" id="1277687"/>
    <lineage>
        <taxon>Eukaryota</taxon>
        <taxon>Fungi</taxon>
        <taxon>Dikarya</taxon>
        <taxon>Basidiomycota</taxon>
        <taxon>Ustilaginomycotina</taxon>
        <taxon>Ustilaginomycetes</taxon>
        <taxon>Ustilaginales</taxon>
        <taxon>Ustilaginaceae</taxon>
        <taxon>Pseudozyma</taxon>
    </lineage>
</organism>